<keyword evidence="6" id="KW-0804">Transcription</keyword>
<accession>A0A200PW66</accession>
<evidence type="ECO:0000313" key="12">
    <source>
        <dbReference type="Proteomes" id="UP000195402"/>
    </source>
</evidence>
<dbReference type="PANTHER" id="PTHR45801">
    <property type="entry name" value="OS07G0101800 PROTEIN"/>
    <property type="match status" value="1"/>
</dbReference>
<feature type="compositionally biased region" description="Low complexity" evidence="9">
    <location>
        <begin position="67"/>
        <end position="116"/>
    </location>
</feature>
<dbReference type="EMBL" id="MVGT01003956">
    <property type="protein sequence ID" value="OVA02457.1"/>
    <property type="molecule type" value="Genomic_DNA"/>
</dbReference>
<dbReference type="InParanoid" id="A0A200PW66"/>
<dbReference type="PROSITE" id="PS50157">
    <property type="entry name" value="ZINC_FINGER_C2H2_2"/>
    <property type="match status" value="1"/>
</dbReference>
<dbReference type="SUPFAM" id="SSF57667">
    <property type="entry name" value="beta-beta-alpha zinc fingers"/>
    <property type="match status" value="1"/>
</dbReference>
<gene>
    <name evidence="11" type="ORF">BVC80_9099g282</name>
</gene>
<evidence type="ECO:0000256" key="3">
    <source>
        <dbReference type="ARBA" id="ARBA00022771"/>
    </source>
</evidence>
<evidence type="ECO:0000259" key="10">
    <source>
        <dbReference type="PROSITE" id="PS50157"/>
    </source>
</evidence>
<feature type="domain" description="C2H2-type" evidence="10">
    <location>
        <begin position="35"/>
        <end position="62"/>
    </location>
</feature>
<keyword evidence="3 8" id="KW-0863">Zinc-finger</keyword>
<evidence type="ECO:0000256" key="7">
    <source>
        <dbReference type="ARBA" id="ARBA00023242"/>
    </source>
</evidence>
<dbReference type="PANTHER" id="PTHR45801:SF107">
    <property type="entry name" value="TRANSCRIPTIONAL REGULATOR SUPERMAN-LIKE"/>
    <property type="match status" value="1"/>
</dbReference>
<dbReference type="GO" id="GO:0005634">
    <property type="term" value="C:nucleus"/>
    <property type="evidence" value="ECO:0007669"/>
    <property type="project" value="UniProtKB-SubCell"/>
</dbReference>
<keyword evidence="2" id="KW-0479">Metal-binding</keyword>
<dbReference type="InterPro" id="IPR013087">
    <property type="entry name" value="Znf_C2H2_type"/>
</dbReference>
<dbReference type="Pfam" id="PF13912">
    <property type="entry name" value="zf-C2H2_6"/>
    <property type="match status" value="1"/>
</dbReference>
<proteinExistence type="predicted"/>
<evidence type="ECO:0000256" key="5">
    <source>
        <dbReference type="ARBA" id="ARBA00023015"/>
    </source>
</evidence>
<dbReference type="OMA" id="ENACETM"/>
<protein>
    <submittedName>
        <fullName evidence="11">Zinc finger protein</fullName>
    </submittedName>
</protein>
<keyword evidence="7" id="KW-0539">Nucleus</keyword>
<evidence type="ECO:0000256" key="2">
    <source>
        <dbReference type="ARBA" id="ARBA00022723"/>
    </source>
</evidence>
<evidence type="ECO:0000256" key="8">
    <source>
        <dbReference type="PROSITE-ProRule" id="PRU00042"/>
    </source>
</evidence>
<dbReference type="AlphaFoldDB" id="A0A200PW66"/>
<evidence type="ECO:0000256" key="9">
    <source>
        <dbReference type="SAM" id="MobiDB-lite"/>
    </source>
</evidence>
<dbReference type="STRING" id="56857.A0A200PW66"/>
<dbReference type="PROSITE" id="PS00028">
    <property type="entry name" value="ZINC_FINGER_C2H2_1"/>
    <property type="match status" value="1"/>
</dbReference>
<dbReference type="Gene3D" id="3.30.160.60">
    <property type="entry name" value="Classic Zinc Finger"/>
    <property type="match status" value="1"/>
</dbReference>
<dbReference type="Proteomes" id="UP000195402">
    <property type="component" value="Unassembled WGS sequence"/>
</dbReference>
<dbReference type="SMART" id="SM00355">
    <property type="entry name" value="ZnF_C2H2"/>
    <property type="match status" value="1"/>
</dbReference>
<feature type="region of interest" description="Disordered" evidence="9">
    <location>
        <begin position="65"/>
        <end position="140"/>
    </location>
</feature>
<reference evidence="11 12" key="1">
    <citation type="journal article" date="2017" name="Mol. Plant">
        <title>The Genome of Medicinal Plant Macleaya cordata Provides New Insights into Benzylisoquinoline Alkaloids Metabolism.</title>
        <authorList>
            <person name="Liu X."/>
            <person name="Liu Y."/>
            <person name="Huang P."/>
            <person name="Ma Y."/>
            <person name="Qing Z."/>
            <person name="Tang Q."/>
            <person name="Cao H."/>
            <person name="Cheng P."/>
            <person name="Zheng Y."/>
            <person name="Yuan Z."/>
            <person name="Zhou Y."/>
            <person name="Liu J."/>
            <person name="Tang Z."/>
            <person name="Zhuo Y."/>
            <person name="Zhang Y."/>
            <person name="Yu L."/>
            <person name="Huang J."/>
            <person name="Yang P."/>
            <person name="Peng Q."/>
            <person name="Zhang J."/>
            <person name="Jiang W."/>
            <person name="Zhang Z."/>
            <person name="Lin K."/>
            <person name="Ro D.K."/>
            <person name="Chen X."/>
            <person name="Xiong X."/>
            <person name="Shang Y."/>
            <person name="Huang S."/>
            <person name="Zeng J."/>
        </authorList>
    </citation>
    <scope>NUCLEOTIDE SEQUENCE [LARGE SCALE GENOMIC DNA]</scope>
    <source>
        <strain evidence="12">cv. BLH2017</strain>
        <tissue evidence="11">Root</tissue>
    </source>
</reference>
<dbReference type="GO" id="GO:0008270">
    <property type="term" value="F:zinc ion binding"/>
    <property type="evidence" value="ECO:0007669"/>
    <property type="project" value="UniProtKB-KW"/>
</dbReference>
<evidence type="ECO:0000256" key="1">
    <source>
        <dbReference type="ARBA" id="ARBA00004123"/>
    </source>
</evidence>
<comment type="subcellular location">
    <subcellularLocation>
        <location evidence="1">Nucleus</location>
    </subcellularLocation>
</comment>
<name>A0A200PW66_MACCD</name>
<feature type="compositionally biased region" description="Polar residues" evidence="9">
    <location>
        <begin position="124"/>
        <end position="137"/>
    </location>
</feature>
<keyword evidence="12" id="KW-1185">Reference proteome</keyword>
<comment type="caution">
    <text evidence="11">The sequence shown here is derived from an EMBL/GenBank/DDBJ whole genome shotgun (WGS) entry which is preliminary data.</text>
</comment>
<organism evidence="11 12">
    <name type="scientific">Macleaya cordata</name>
    <name type="common">Five-seeded plume-poppy</name>
    <name type="synonym">Bocconia cordata</name>
    <dbReference type="NCBI Taxonomy" id="56857"/>
    <lineage>
        <taxon>Eukaryota</taxon>
        <taxon>Viridiplantae</taxon>
        <taxon>Streptophyta</taxon>
        <taxon>Embryophyta</taxon>
        <taxon>Tracheophyta</taxon>
        <taxon>Spermatophyta</taxon>
        <taxon>Magnoliopsida</taxon>
        <taxon>Ranunculales</taxon>
        <taxon>Papaveraceae</taxon>
        <taxon>Papaveroideae</taxon>
        <taxon>Macleaya</taxon>
    </lineage>
</organism>
<evidence type="ECO:0000313" key="11">
    <source>
        <dbReference type="EMBL" id="OVA02457.1"/>
    </source>
</evidence>
<evidence type="ECO:0000256" key="6">
    <source>
        <dbReference type="ARBA" id="ARBA00023163"/>
    </source>
</evidence>
<sequence>MERTINDKTKDSWDYNKSYYGRDLLGKFSWPPRPYTCSFCKREFRSAQALGGHMNVHRRDRARLRQSPPWDNPNPNSNFHSSSTSSANHGQLPPFTYTFPSLPTPSTTCLPSSSPTAEEKIISSKVSNPLDPSSSKGGENLKKTTVMKTFFEVGELKGFIQENDQCKNLKKGEIVRLDLEIGLCPNDDLDLELRLGYS</sequence>
<evidence type="ECO:0000256" key="4">
    <source>
        <dbReference type="ARBA" id="ARBA00022833"/>
    </source>
</evidence>
<dbReference type="OrthoDB" id="1708403at2759"/>
<keyword evidence="4" id="KW-0862">Zinc</keyword>
<dbReference type="InterPro" id="IPR052426">
    <property type="entry name" value="Plant_dev_regulator"/>
</dbReference>
<keyword evidence="5" id="KW-0805">Transcription regulation</keyword>
<dbReference type="InterPro" id="IPR036236">
    <property type="entry name" value="Znf_C2H2_sf"/>
</dbReference>